<name>A0A450WSI5_9GAMM</name>
<gene>
    <name evidence="1" type="ORF">BECKLFY1418C_GA0070996_10665</name>
</gene>
<organism evidence="1">
    <name type="scientific">Candidatus Kentrum sp. LFY</name>
    <dbReference type="NCBI Taxonomy" id="2126342"/>
    <lineage>
        <taxon>Bacteria</taxon>
        <taxon>Pseudomonadati</taxon>
        <taxon>Pseudomonadota</taxon>
        <taxon>Gammaproteobacteria</taxon>
        <taxon>Candidatus Kentrum</taxon>
    </lineage>
</organism>
<dbReference type="AlphaFoldDB" id="A0A450WSI5"/>
<accession>A0A450WSI5</accession>
<proteinExistence type="predicted"/>
<evidence type="ECO:0000313" key="1">
    <source>
        <dbReference type="EMBL" id="VFK20026.1"/>
    </source>
</evidence>
<sequence>MSQPENKDKRGRGIVRHKDNIIMQKGGHAMGLTYATVQLSNLFDRQSAEIDALVDTGATFLCVTEEVTLQLGSDLTKEKHADRSLPWPMVINITCLKSRQSKLLLGIVVMSRKRL</sequence>
<protein>
    <submittedName>
        <fullName evidence="1">Uncharacterized protein</fullName>
    </submittedName>
</protein>
<dbReference type="EMBL" id="CAADFN010000066">
    <property type="protein sequence ID" value="VFK20026.1"/>
    <property type="molecule type" value="Genomic_DNA"/>
</dbReference>
<reference evidence="1" key="1">
    <citation type="submission" date="2019-02" db="EMBL/GenBank/DDBJ databases">
        <authorList>
            <person name="Gruber-Vodicka R. H."/>
            <person name="Seah K. B. B."/>
        </authorList>
    </citation>
    <scope>NUCLEOTIDE SEQUENCE</scope>
    <source>
        <strain evidence="1">BECK_BY7</strain>
    </source>
</reference>